<evidence type="ECO:0000256" key="2">
    <source>
        <dbReference type="ARBA" id="ARBA00022448"/>
    </source>
</evidence>
<evidence type="ECO:0000256" key="3">
    <source>
        <dbReference type="ARBA" id="ARBA00022475"/>
    </source>
</evidence>
<keyword evidence="4 7" id="KW-0812">Transmembrane</keyword>
<accession>A0A6J6HTJ1</accession>
<dbReference type="PANTHER" id="PTHR43744:SF12">
    <property type="entry name" value="ABC TRANSPORTER PERMEASE PROTEIN MG189-RELATED"/>
    <property type="match status" value="1"/>
</dbReference>
<dbReference type="SUPFAM" id="SSF161098">
    <property type="entry name" value="MetI-like"/>
    <property type="match status" value="1"/>
</dbReference>
<protein>
    <submittedName>
        <fullName evidence="9">Unannotated protein</fullName>
    </submittedName>
</protein>
<evidence type="ECO:0000256" key="1">
    <source>
        <dbReference type="ARBA" id="ARBA00004651"/>
    </source>
</evidence>
<evidence type="ECO:0000313" key="9">
    <source>
        <dbReference type="EMBL" id="CAB4611848.1"/>
    </source>
</evidence>
<evidence type="ECO:0000259" key="8">
    <source>
        <dbReference type="PROSITE" id="PS50928"/>
    </source>
</evidence>
<gene>
    <name evidence="9" type="ORF">UFOPK1842_00816</name>
</gene>
<feature type="transmembrane region" description="Helical" evidence="7">
    <location>
        <begin position="135"/>
        <end position="157"/>
    </location>
</feature>
<keyword evidence="2" id="KW-0813">Transport</keyword>
<dbReference type="GO" id="GO:0005886">
    <property type="term" value="C:plasma membrane"/>
    <property type="evidence" value="ECO:0007669"/>
    <property type="project" value="UniProtKB-SubCell"/>
</dbReference>
<evidence type="ECO:0000256" key="5">
    <source>
        <dbReference type="ARBA" id="ARBA00022989"/>
    </source>
</evidence>
<sequence length="271" mass="29382">MRRRKYSPKTIVAFISMCVLAVIMLYPFAFMINTSFKSKAQYFGEPGHSTASWTKLFQTLPVWDQLLNSTVVCAGAISIILMVSTMAGFAIAKMRSKTTPIFFLGIVGAMLIPLQSIIIPAYINASKLNLLNGYWGAIFVYAALGSPFATFLMTSYFRGIPDDLVEAAIVDGLSYPKVFVKIGLPLAVPAIITVIVLQFIQVWDDLLVGLLFIQDPAYRTITVGLGALSAGRVTDIPVLMAGSLVSAIPAIVVYLIFQRQLVNGLTAGIGK</sequence>
<evidence type="ECO:0000256" key="7">
    <source>
        <dbReference type="SAM" id="Phobius"/>
    </source>
</evidence>
<dbReference type="InterPro" id="IPR035906">
    <property type="entry name" value="MetI-like_sf"/>
</dbReference>
<feature type="transmembrane region" description="Helical" evidence="7">
    <location>
        <begin position="236"/>
        <end position="257"/>
    </location>
</feature>
<keyword evidence="6 7" id="KW-0472">Membrane</keyword>
<dbReference type="GO" id="GO:0055085">
    <property type="term" value="P:transmembrane transport"/>
    <property type="evidence" value="ECO:0007669"/>
    <property type="project" value="InterPro"/>
</dbReference>
<dbReference type="Gene3D" id="1.10.3720.10">
    <property type="entry name" value="MetI-like"/>
    <property type="match status" value="1"/>
</dbReference>
<feature type="transmembrane region" description="Helical" evidence="7">
    <location>
        <begin position="12"/>
        <end position="32"/>
    </location>
</feature>
<dbReference type="CDD" id="cd06261">
    <property type="entry name" value="TM_PBP2"/>
    <property type="match status" value="1"/>
</dbReference>
<organism evidence="9">
    <name type="scientific">freshwater metagenome</name>
    <dbReference type="NCBI Taxonomy" id="449393"/>
    <lineage>
        <taxon>unclassified sequences</taxon>
        <taxon>metagenomes</taxon>
        <taxon>ecological metagenomes</taxon>
    </lineage>
</organism>
<feature type="transmembrane region" description="Helical" evidence="7">
    <location>
        <begin position="101"/>
        <end position="123"/>
    </location>
</feature>
<feature type="domain" description="ABC transmembrane type-1" evidence="8">
    <location>
        <begin position="66"/>
        <end position="257"/>
    </location>
</feature>
<proteinExistence type="predicted"/>
<dbReference type="EMBL" id="CAEZUQ010000099">
    <property type="protein sequence ID" value="CAB4611848.1"/>
    <property type="molecule type" value="Genomic_DNA"/>
</dbReference>
<dbReference type="PANTHER" id="PTHR43744">
    <property type="entry name" value="ABC TRANSPORTER PERMEASE PROTEIN MG189-RELATED-RELATED"/>
    <property type="match status" value="1"/>
</dbReference>
<comment type="subcellular location">
    <subcellularLocation>
        <location evidence="1">Cell membrane</location>
        <topology evidence="1">Multi-pass membrane protein</topology>
    </subcellularLocation>
</comment>
<evidence type="ECO:0000256" key="4">
    <source>
        <dbReference type="ARBA" id="ARBA00022692"/>
    </source>
</evidence>
<reference evidence="9" key="1">
    <citation type="submission" date="2020-05" db="EMBL/GenBank/DDBJ databases">
        <authorList>
            <person name="Chiriac C."/>
            <person name="Salcher M."/>
            <person name="Ghai R."/>
            <person name="Kavagutti S V."/>
        </authorList>
    </citation>
    <scope>NUCLEOTIDE SEQUENCE</scope>
</reference>
<dbReference type="AlphaFoldDB" id="A0A6J6HTJ1"/>
<evidence type="ECO:0000256" key="6">
    <source>
        <dbReference type="ARBA" id="ARBA00023136"/>
    </source>
</evidence>
<dbReference type="InterPro" id="IPR000515">
    <property type="entry name" value="MetI-like"/>
</dbReference>
<dbReference type="PROSITE" id="PS50928">
    <property type="entry name" value="ABC_TM1"/>
    <property type="match status" value="1"/>
</dbReference>
<feature type="transmembrane region" description="Helical" evidence="7">
    <location>
        <begin position="178"/>
        <end position="200"/>
    </location>
</feature>
<name>A0A6J6HTJ1_9ZZZZ</name>
<keyword evidence="5 7" id="KW-1133">Transmembrane helix</keyword>
<dbReference type="Pfam" id="PF00528">
    <property type="entry name" value="BPD_transp_1"/>
    <property type="match status" value="1"/>
</dbReference>
<feature type="transmembrane region" description="Helical" evidence="7">
    <location>
        <begin position="66"/>
        <end position="89"/>
    </location>
</feature>
<keyword evidence="3" id="KW-1003">Cell membrane</keyword>